<evidence type="ECO:0000313" key="2">
    <source>
        <dbReference type="Proteomes" id="UP001155241"/>
    </source>
</evidence>
<protein>
    <submittedName>
        <fullName evidence="1">Uncharacterized protein</fullName>
    </submittedName>
</protein>
<dbReference type="Gene3D" id="3.30.450.90">
    <property type="match status" value="1"/>
</dbReference>
<dbReference type="RefSeq" id="WP_252855607.1">
    <property type="nucleotide sequence ID" value="NZ_JAMXLR010000092.1"/>
</dbReference>
<accession>A0A9X2FG76</accession>
<name>A0A9X2FG76_9BACT</name>
<dbReference type="AlphaFoldDB" id="A0A9X2FG76"/>
<proteinExistence type="predicted"/>
<organism evidence="1 2">
    <name type="scientific">Aeoliella straminimaris</name>
    <dbReference type="NCBI Taxonomy" id="2954799"/>
    <lineage>
        <taxon>Bacteria</taxon>
        <taxon>Pseudomonadati</taxon>
        <taxon>Planctomycetota</taxon>
        <taxon>Planctomycetia</taxon>
        <taxon>Pirellulales</taxon>
        <taxon>Lacipirellulaceae</taxon>
        <taxon>Aeoliella</taxon>
    </lineage>
</organism>
<keyword evidence="2" id="KW-1185">Reference proteome</keyword>
<dbReference type="EMBL" id="JAMXLR010000092">
    <property type="protein sequence ID" value="MCO6047497.1"/>
    <property type="molecule type" value="Genomic_DNA"/>
</dbReference>
<evidence type="ECO:0000313" key="1">
    <source>
        <dbReference type="EMBL" id="MCO6047497.1"/>
    </source>
</evidence>
<reference evidence="1" key="1">
    <citation type="submission" date="2022-06" db="EMBL/GenBank/DDBJ databases">
        <title>Aeoliella straminimaris, a novel planctomycete from sediments.</title>
        <authorList>
            <person name="Vitorino I.R."/>
            <person name="Lage O.M."/>
        </authorList>
    </citation>
    <scope>NUCLEOTIDE SEQUENCE</scope>
    <source>
        <strain evidence="1">ICT_H6.2</strain>
    </source>
</reference>
<dbReference type="Proteomes" id="UP001155241">
    <property type="component" value="Unassembled WGS sequence"/>
</dbReference>
<comment type="caution">
    <text evidence="1">The sequence shown here is derived from an EMBL/GenBank/DDBJ whole genome shotgun (WGS) entry which is preliminary data.</text>
</comment>
<sequence>MVEGPENPFHHLQQFLASQAETLLMRVGSPPTFYENGQSRDLCPTETDPGDVLSIMKSIAPDAQHQLLKVVGSAEFDMQLPGTLLHVTAVWSEAVKEVRFSKRN</sequence>
<gene>
    <name evidence="1" type="ORF">NG895_26640</name>
</gene>